<accession>U3TCD3</accession>
<dbReference type="EMBL" id="AP012489">
    <property type="protein sequence ID" value="BAN89685.1"/>
    <property type="molecule type" value="Genomic_DNA"/>
</dbReference>
<organism evidence="1 2">
    <name type="scientific">Aeropyrum camini SY1 = JCM 12091</name>
    <dbReference type="NCBI Taxonomy" id="1198449"/>
    <lineage>
        <taxon>Archaea</taxon>
        <taxon>Thermoproteota</taxon>
        <taxon>Thermoprotei</taxon>
        <taxon>Desulfurococcales</taxon>
        <taxon>Desulfurococcaceae</taxon>
        <taxon>Aeropyrum</taxon>
    </lineage>
</organism>
<evidence type="ECO:0000313" key="1">
    <source>
        <dbReference type="EMBL" id="BAN89685.1"/>
    </source>
</evidence>
<sequence>MISEITSNAGVLGVAAFTSGGELKCDNSLTMEKLKTGYSPGFSFSGAALTHDGDKAFVVSVVENVDPNDGNYFSQPCHYSRVRWEMQPHRIQKL</sequence>
<dbReference type="KEGG" id="acj:ACAM_0216"/>
<name>U3TCD3_9CREN</name>
<keyword evidence="2" id="KW-1185">Reference proteome</keyword>
<proteinExistence type="predicted"/>
<gene>
    <name evidence="1" type="ORF">ACAM_0216</name>
</gene>
<dbReference type="STRING" id="1198449.ACAM_0216"/>
<evidence type="ECO:0000313" key="2">
    <source>
        <dbReference type="Proteomes" id="UP000016887"/>
    </source>
</evidence>
<dbReference type="AlphaFoldDB" id="U3TCD3"/>
<dbReference type="Proteomes" id="UP000016887">
    <property type="component" value="Chromosome"/>
</dbReference>
<protein>
    <submittedName>
        <fullName evidence="1">Uncharacterized protein</fullName>
    </submittedName>
</protein>
<reference evidence="1 2" key="1">
    <citation type="journal article" date="2013" name="Appl. Environ. Microbiol.">
        <title>Variation of the Virus-Related Elements within Syntenic Genomes of the Hyperthermophilic Archaeon Aeropyrum.</title>
        <authorList>
            <person name="Daifuku T."/>
            <person name="Yoshida T."/>
            <person name="Kitamura T."/>
            <person name="Kawaichi S."/>
            <person name="Inoue T."/>
            <person name="Nomura K."/>
            <person name="Yoshida Y."/>
            <person name="Kuno S."/>
            <person name="Sako Y."/>
        </authorList>
    </citation>
    <scope>NUCLEOTIDE SEQUENCE [LARGE SCALE GENOMIC DNA]</scope>
    <source>
        <strain evidence="1 2">SY1</strain>
    </source>
</reference>